<evidence type="ECO:0000313" key="1">
    <source>
        <dbReference type="EMBL" id="KAG8657787.1"/>
    </source>
</evidence>
<proteinExistence type="predicted"/>
<accession>A0ACB7HYR7</accession>
<gene>
    <name evidence="1" type="ORF">MANES_03G090316v8</name>
</gene>
<sequence>MGSDKYMPLFETKRAKGRVLYRLFAGTLFTGICFIWAYRVGNIPKRGEDGRWVWIGLLGAELWFGFYWVLTQALRWNRVYRCIFKDRLSQRYGEEDLPGVDIFVCTADSTVEPPIMVMNTVLSVMAYDYPAKKLSVYLSDDGGSKLTFYALLEASKFARHWIPYCKKFKVEHRSPAAYFASLSKSNHHGDTRNLADIKKLYEEMEDRIETATKLGRIPEEAYLKHRGFSQWDSYSSRHDHDTIIQILIDGKDPNATDVDGCALPTLVYLAREKRPQHPHHFKAGAMNALIRVSSNISNGQIILTLDCDMYSNNSLCIWDALCFFMDIEKSHDIAFVQFPQAFENTTKNDTYGGSLLVPYNVELHGMDGLGGPLYIGTCCFHRRDVLCGRKFTKGCKFQWKIDDDNKGRKSIQELEEETKPLASCTYEQNTEWGNEVSDPWFMPFACVISAKYIYSLIEFLCCGGTILGWWNEQRIWLYKRTSSYLFAFIDAILKTLAFTNVTFLITPKVTDEDASQRYEKEIMDFGASTPMFTIIATLAMLNFFCFAGMVMKVIMDANVFKLFEEMPLQILLCGALVLINLPLYQGLFLRKDKGKESAFVLALDRSCPFVCNNRKFSYVTWKHSSTCCLKLLICSHKLLSRHKYKGYNLYPICCFHNQLGATSRQCERWVTKKN</sequence>
<dbReference type="Proteomes" id="UP000091857">
    <property type="component" value="Chromosome 3"/>
</dbReference>
<keyword evidence="2" id="KW-1185">Reference proteome</keyword>
<comment type="caution">
    <text evidence="1">The sequence shown here is derived from an EMBL/GenBank/DDBJ whole genome shotgun (WGS) entry which is preliminary data.</text>
</comment>
<reference evidence="2" key="1">
    <citation type="journal article" date="2016" name="Nat. Biotechnol.">
        <title>Sequencing wild and cultivated cassava and related species reveals extensive interspecific hybridization and genetic diversity.</title>
        <authorList>
            <person name="Bredeson J.V."/>
            <person name="Lyons J.B."/>
            <person name="Prochnik S.E."/>
            <person name="Wu G.A."/>
            <person name="Ha C.M."/>
            <person name="Edsinger-Gonzales E."/>
            <person name="Grimwood J."/>
            <person name="Schmutz J."/>
            <person name="Rabbi I.Y."/>
            <person name="Egesi C."/>
            <person name="Nauluvula P."/>
            <person name="Lebot V."/>
            <person name="Ndunguru J."/>
            <person name="Mkamilo G."/>
            <person name="Bart R.S."/>
            <person name="Setter T.L."/>
            <person name="Gleadow R.M."/>
            <person name="Kulakow P."/>
            <person name="Ferguson M.E."/>
            <person name="Rounsley S."/>
            <person name="Rokhsar D.S."/>
        </authorList>
    </citation>
    <scope>NUCLEOTIDE SEQUENCE [LARGE SCALE GENOMIC DNA]</scope>
    <source>
        <strain evidence="2">cv. AM560-2</strain>
    </source>
</reference>
<protein>
    <submittedName>
        <fullName evidence="1">Uncharacterized protein</fullName>
    </submittedName>
</protein>
<evidence type="ECO:0000313" key="2">
    <source>
        <dbReference type="Proteomes" id="UP000091857"/>
    </source>
</evidence>
<organism evidence="1 2">
    <name type="scientific">Manihot esculenta</name>
    <name type="common">Cassava</name>
    <name type="synonym">Jatropha manihot</name>
    <dbReference type="NCBI Taxonomy" id="3983"/>
    <lineage>
        <taxon>Eukaryota</taxon>
        <taxon>Viridiplantae</taxon>
        <taxon>Streptophyta</taxon>
        <taxon>Embryophyta</taxon>
        <taxon>Tracheophyta</taxon>
        <taxon>Spermatophyta</taxon>
        <taxon>Magnoliopsida</taxon>
        <taxon>eudicotyledons</taxon>
        <taxon>Gunneridae</taxon>
        <taxon>Pentapetalae</taxon>
        <taxon>rosids</taxon>
        <taxon>fabids</taxon>
        <taxon>Malpighiales</taxon>
        <taxon>Euphorbiaceae</taxon>
        <taxon>Crotonoideae</taxon>
        <taxon>Manihoteae</taxon>
        <taxon>Manihot</taxon>
    </lineage>
</organism>
<dbReference type="EMBL" id="CM004389">
    <property type="protein sequence ID" value="KAG8657787.1"/>
    <property type="molecule type" value="Genomic_DNA"/>
</dbReference>
<name>A0ACB7HYR7_MANES</name>